<gene>
    <name evidence="4" type="ORF">ASPCAL10369</name>
</gene>
<dbReference type="EMBL" id="CDMC01000009">
    <property type="protein sequence ID" value="CEL07206.1"/>
    <property type="molecule type" value="Genomic_DNA"/>
</dbReference>
<dbReference type="OrthoDB" id="14833at2759"/>
<dbReference type="AlphaFoldDB" id="A0A0U5G665"/>
<dbReference type="GO" id="GO:0016020">
    <property type="term" value="C:membrane"/>
    <property type="evidence" value="ECO:0007669"/>
    <property type="project" value="TreeGrafter"/>
</dbReference>
<name>A0A0U5G665_ASPCI</name>
<dbReference type="GO" id="GO:0120009">
    <property type="term" value="P:intermembrane lipid transfer"/>
    <property type="evidence" value="ECO:0007669"/>
    <property type="project" value="UniProtKB-ARBA"/>
</dbReference>
<dbReference type="InterPro" id="IPR037239">
    <property type="entry name" value="OSBP_sf"/>
</dbReference>
<dbReference type="GO" id="GO:0008142">
    <property type="term" value="F:oxysterol binding"/>
    <property type="evidence" value="ECO:0007669"/>
    <property type="project" value="TreeGrafter"/>
</dbReference>
<dbReference type="InterPro" id="IPR000648">
    <property type="entry name" value="Oxysterol-bd"/>
</dbReference>
<dbReference type="FunFam" id="1.10.287.2720:FF:000003">
    <property type="entry name" value="Oxysterol binding protein"/>
    <property type="match status" value="1"/>
</dbReference>
<evidence type="ECO:0000256" key="3">
    <source>
        <dbReference type="SAM" id="MobiDB-lite"/>
    </source>
</evidence>
<comment type="similarity">
    <text evidence="1 2">Belongs to the OSBP family.</text>
</comment>
<dbReference type="Gene3D" id="2.40.160.120">
    <property type="match status" value="1"/>
</dbReference>
<dbReference type="Gene3D" id="3.30.70.3490">
    <property type="match status" value="1"/>
</dbReference>
<dbReference type="Proteomes" id="UP000054771">
    <property type="component" value="Unassembled WGS sequence"/>
</dbReference>
<dbReference type="PROSITE" id="PS01013">
    <property type="entry name" value="OSBP"/>
    <property type="match status" value="1"/>
</dbReference>
<dbReference type="OMA" id="SSYWTEH"/>
<dbReference type="GO" id="GO:0005829">
    <property type="term" value="C:cytosol"/>
    <property type="evidence" value="ECO:0007669"/>
    <property type="project" value="TreeGrafter"/>
</dbReference>
<dbReference type="PANTHER" id="PTHR10972:SF184">
    <property type="entry name" value="OXYSTEROL-BINDING PROTEIN HOMOLOG 4-RELATED"/>
    <property type="match status" value="1"/>
</dbReference>
<dbReference type="SUPFAM" id="SSF144000">
    <property type="entry name" value="Oxysterol-binding protein-like"/>
    <property type="match status" value="1"/>
</dbReference>
<evidence type="ECO:0000313" key="5">
    <source>
        <dbReference type="Proteomes" id="UP000054771"/>
    </source>
</evidence>
<dbReference type="FunFam" id="2.40.160.120:FF:000010">
    <property type="entry name" value="Oxysterol-binding protein homolog 4"/>
    <property type="match status" value="1"/>
</dbReference>
<dbReference type="STRING" id="454130.A0A0U5G665"/>
<dbReference type="PANTHER" id="PTHR10972">
    <property type="entry name" value="OXYSTEROL-BINDING PROTEIN-RELATED"/>
    <property type="match status" value="1"/>
</dbReference>
<keyword evidence="5" id="KW-1185">Reference proteome</keyword>
<dbReference type="Gene3D" id="6.10.250.1430">
    <property type="match status" value="1"/>
</dbReference>
<dbReference type="Pfam" id="PF01237">
    <property type="entry name" value="Oxysterol_BP"/>
    <property type="match status" value="1"/>
</dbReference>
<organism evidence="4 5">
    <name type="scientific">Aspergillus calidoustus</name>
    <dbReference type="NCBI Taxonomy" id="454130"/>
    <lineage>
        <taxon>Eukaryota</taxon>
        <taxon>Fungi</taxon>
        <taxon>Dikarya</taxon>
        <taxon>Ascomycota</taxon>
        <taxon>Pezizomycotina</taxon>
        <taxon>Eurotiomycetes</taxon>
        <taxon>Eurotiomycetidae</taxon>
        <taxon>Eurotiales</taxon>
        <taxon>Aspergillaceae</taxon>
        <taxon>Aspergillus</taxon>
        <taxon>Aspergillus subgen. Nidulantes</taxon>
    </lineage>
</organism>
<evidence type="ECO:0000313" key="4">
    <source>
        <dbReference type="EMBL" id="CEL07206.1"/>
    </source>
</evidence>
<dbReference type="FunFam" id="3.30.70.3490:FF:000016">
    <property type="entry name" value="Oxysterol binding protein (Osh5)"/>
    <property type="match status" value="1"/>
</dbReference>
<dbReference type="Gene3D" id="1.10.287.2720">
    <property type="match status" value="1"/>
</dbReference>
<protein>
    <submittedName>
        <fullName evidence="4">Putative Function: KES1 of S. cerevisae plays a role in ergosterol synthesis</fullName>
    </submittedName>
</protein>
<reference evidence="5" key="1">
    <citation type="journal article" date="2016" name="Genome Announc.">
        <title>Draft genome sequences of fungus Aspergillus calidoustus.</title>
        <authorList>
            <person name="Horn F."/>
            <person name="Linde J."/>
            <person name="Mattern D.J."/>
            <person name="Walther G."/>
            <person name="Guthke R."/>
            <person name="Scherlach K."/>
            <person name="Martin K."/>
            <person name="Brakhage A.A."/>
            <person name="Petzke L."/>
            <person name="Valiante V."/>
        </authorList>
    </citation>
    <scope>NUCLEOTIDE SEQUENCE [LARGE SCALE GENOMIC DNA]</scope>
    <source>
        <strain evidence="5">SF006504</strain>
    </source>
</reference>
<evidence type="ECO:0000256" key="1">
    <source>
        <dbReference type="ARBA" id="ARBA00008842"/>
    </source>
</evidence>
<evidence type="ECO:0000256" key="2">
    <source>
        <dbReference type="RuleBase" id="RU003844"/>
    </source>
</evidence>
<proteinExistence type="inferred from homology"/>
<feature type="region of interest" description="Disordered" evidence="3">
    <location>
        <begin position="393"/>
        <end position="416"/>
    </location>
</feature>
<accession>A0A0U5G665</accession>
<sequence length="416" mass="46091">MSSKEAGAGISAQNKSTWSSFLKSIASFNGDLSSLTAPPFILSGTSLTEYSAYWAEHPALFVAPAQEPDAEKRALAVLKWFLSTLRQQYCSRSEKLGSEKKPLNPFLGELFLGKWDSDANVGETSLISEQVSHHPPVTAYAIRNEKHGVQLQGYNAQKASFSSTIFIKQIGHALLTITPPGADKNDPSQQEQYVITLPPLHVESLIYGTPFMELEKSTYIVSSTGYISKINYSGKGWLSGKKNTFNASLYKESEGEKKPLYTIEGQWSDTFTIKDARTKKEVETVAVKDLKTTPLTVTPIEQQDLYESRRAWRDVAANIETGNMDAVSHAKGKIENAQRELRKAEKAEDREWERRFFDRVDENYDPLFSALAQKAGLTSLESDKTGGVWRFSPEKAAGAKSPYHKVGGEGLGVESQ</sequence>
<dbReference type="InterPro" id="IPR018494">
    <property type="entry name" value="Oxysterol-bd_CS"/>
</dbReference>